<feature type="compositionally biased region" description="Gly residues" evidence="1">
    <location>
        <begin position="75"/>
        <end position="86"/>
    </location>
</feature>
<proteinExistence type="predicted"/>
<dbReference type="STRING" id="67767.A0A0J7KV02"/>
<organism evidence="2 3">
    <name type="scientific">Lasius niger</name>
    <name type="common">Black garden ant</name>
    <dbReference type="NCBI Taxonomy" id="67767"/>
    <lineage>
        <taxon>Eukaryota</taxon>
        <taxon>Metazoa</taxon>
        <taxon>Ecdysozoa</taxon>
        <taxon>Arthropoda</taxon>
        <taxon>Hexapoda</taxon>
        <taxon>Insecta</taxon>
        <taxon>Pterygota</taxon>
        <taxon>Neoptera</taxon>
        <taxon>Endopterygota</taxon>
        <taxon>Hymenoptera</taxon>
        <taxon>Apocrita</taxon>
        <taxon>Aculeata</taxon>
        <taxon>Formicoidea</taxon>
        <taxon>Formicidae</taxon>
        <taxon>Formicinae</taxon>
        <taxon>Lasius</taxon>
        <taxon>Lasius</taxon>
    </lineage>
</organism>
<evidence type="ECO:0000313" key="3">
    <source>
        <dbReference type="Proteomes" id="UP000036403"/>
    </source>
</evidence>
<dbReference type="EMBL" id="LBMM01002972">
    <property type="protein sequence ID" value="KMQ94121.1"/>
    <property type="molecule type" value="Genomic_DNA"/>
</dbReference>
<dbReference type="Proteomes" id="UP000036403">
    <property type="component" value="Unassembled WGS sequence"/>
</dbReference>
<evidence type="ECO:0000313" key="2">
    <source>
        <dbReference type="EMBL" id="KMQ94121.1"/>
    </source>
</evidence>
<gene>
    <name evidence="2" type="ORF">RF55_5740</name>
</gene>
<feature type="compositionally biased region" description="Polar residues" evidence="1">
    <location>
        <begin position="143"/>
        <end position="159"/>
    </location>
</feature>
<dbReference type="PaxDb" id="67767-A0A0J7KV02"/>
<feature type="compositionally biased region" description="Low complexity" evidence="1">
    <location>
        <begin position="51"/>
        <end position="74"/>
    </location>
</feature>
<reference evidence="2 3" key="1">
    <citation type="submission" date="2015-04" db="EMBL/GenBank/DDBJ databases">
        <title>Lasius niger genome sequencing.</title>
        <authorList>
            <person name="Konorov E.A."/>
            <person name="Nikitin M.A."/>
            <person name="Kirill M.V."/>
            <person name="Chang P."/>
        </authorList>
    </citation>
    <scope>NUCLEOTIDE SEQUENCE [LARGE SCALE GENOMIC DNA]</scope>
    <source>
        <tissue evidence="2">Whole</tissue>
    </source>
</reference>
<comment type="caution">
    <text evidence="2">The sequence shown here is derived from an EMBL/GenBank/DDBJ whole genome shotgun (WGS) entry which is preliminary data.</text>
</comment>
<evidence type="ECO:0000256" key="1">
    <source>
        <dbReference type="SAM" id="MobiDB-lite"/>
    </source>
</evidence>
<name>A0A0J7KV02_LASNI</name>
<feature type="region of interest" description="Disordered" evidence="1">
    <location>
        <begin position="38"/>
        <end position="159"/>
    </location>
</feature>
<keyword evidence="3" id="KW-1185">Reference proteome</keyword>
<sequence length="159" mass="16504">MPEAAFPRTTFRSTFLKSAVYPDELIFKIEPSLVAETMNESADAQKPPTPQQASQQQQQQQQLSPLQQQQQQPSGGIGGGIGGGDGTPAATPTSAVNVQQSQQAVPSATPTLTTANPHSAAGPPSNNQPSPHPSPLYPGIPQQAGQPNGSTQGKTRTSI</sequence>
<protein>
    <submittedName>
        <fullName evidence="2">Phosphatase and actin</fullName>
    </submittedName>
</protein>
<feature type="compositionally biased region" description="Low complexity" evidence="1">
    <location>
        <begin position="87"/>
        <end position="108"/>
    </location>
</feature>
<dbReference type="AlphaFoldDB" id="A0A0J7KV02"/>
<accession>A0A0J7KV02</accession>